<protein>
    <submittedName>
        <fullName evidence="1">Uncharacterized protein</fullName>
    </submittedName>
</protein>
<reference evidence="1" key="1">
    <citation type="submission" date="2020-04" db="EMBL/GenBank/DDBJ databases">
        <authorList>
            <person name="Chiriac C."/>
            <person name="Salcher M."/>
            <person name="Ghai R."/>
            <person name="Kavagutti S V."/>
        </authorList>
    </citation>
    <scope>NUCLEOTIDE SEQUENCE</scope>
</reference>
<accession>A0A6J5KQL0</accession>
<proteinExistence type="predicted"/>
<dbReference type="EMBL" id="LR796172">
    <property type="protein sequence ID" value="CAB4123532.1"/>
    <property type="molecule type" value="Genomic_DNA"/>
</dbReference>
<organism evidence="1">
    <name type="scientific">uncultured Caudovirales phage</name>
    <dbReference type="NCBI Taxonomy" id="2100421"/>
    <lineage>
        <taxon>Viruses</taxon>
        <taxon>Duplodnaviria</taxon>
        <taxon>Heunggongvirae</taxon>
        <taxon>Uroviricota</taxon>
        <taxon>Caudoviricetes</taxon>
        <taxon>Peduoviridae</taxon>
        <taxon>Maltschvirus</taxon>
        <taxon>Maltschvirus maltsch</taxon>
    </lineage>
</organism>
<evidence type="ECO:0000313" key="1">
    <source>
        <dbReference type="EMBL" id="CAB4123532.1"/>
    </source>
</evidence>
<name>A0A6J5KQL0_9CAUD</name>
<gene>
    <name evidence="1" type="ORF">UFOVP48_24</name>
</gene>
<sequence>MKTISRLKRWLYDEENVVSRNKLPTAFESDFIIRKAFVTTNGITLSIQMSGGHHCVVNESVELWHCPPSPLLMAYGDGQDPYPHVPLDVVAGYIDSLELLGDNHDYK</sequence>